<dbReference type="PRINTS" id="PR00954">
    <property type="entry name" value="FLGMOTORFLIG"/>
</dbReference>
<feature type="domain" description="Flagellar motor switch protein FliG middle" evidence="13">
    <location>
        <begin position="121"/>
        <end position="184"/>
    </location>
</feature>
<evidence type="ECO:0000259" key="13">
    <source>
        <dbReference type="Pfam" id="PF14841"/>
    </source>
</evidence>
<evidence type="ECO:0000256" key="5">
    <source>
        <dbReference type="ARBA" id="ARBA00022475"/>
    </source>
</evidence>
<dbReference type="InterPro" id="IPR032779">
    <property type="entry name" value="FliG_M"/>
</dbReference>
<dbReference type="RefSeq" id="WP_418159082.1">
    <property type="nucleotide sequence ID" value="NZ_JBBLZC010000007.1"/>
</dbReference>
<protein>
    <recommendedName>
        <fullName evidence="4 11">Flagellar motor switch protein FliG</fullName>
    </recommendedName>
</protein>
<dbReference type="InterPro" id="IPR023087">
    <property type="entry name" value="Flg_Motor_Flig_C"/>
</dbReference>
<keyword evidence="15" id="KW-0969">Cilium</keyword>
<evidence type="ECO:0000256" key="10">
    <source>
        <dbReference type="ARBA" id="ARBA00025598"/>
    </source>
</evidence>
<keyword evidence="6 11" id="KW-0145">Chemotaxis</keyword>
<feature type="domain" description="Flagellar motor switch protein FliG C-terminal" evidence="12">
    <location>
        <begin position="222"/>
        <end position="328"/>
    </location>
</feature>
<evidence type="ECO:0000256" key="11">
    <source>
        <dbReference type="PIRNR" id="PIRNR003161"/>
    </source>
</evidence>
<dbReference type="Pfam" id="PF01706">
    <property type="entry name" value="FliG_C"/>
    <property type="match status" value="1"/>
</dbReference>
<dbReference type="InterPro" id="IPR011002">
    <property type="entry name" value="FliG_a-hlx"/>
</dbReference>
<comment type="function">
    <text evidence="10 11">FliG is one of three proteins (FliG, FliN, FliM) that forms the rotor-mounted switch complex (C ring), located at the base of the basal body. This complex interacts with the CheY and CheZ chemotaxis proteins, in addition to contacting components of the motor that determine the direction of flagellar rotation.</text>
</comment>
<keyword evidence="5 11" id="KW-1003">Cell membrane</keyword>
<dbReference type="InterPro" id="IPR028263">
    <property type="entry name" value="FliG_N"/>
</dbReference>
<keyword evidence="11" id="KW-0997">Cell inner membrane</keyword>
<keyword evidence="15" id="KW-0966">Cell projection</keyword>
<evidence type="ECO:0000256" key="7">
    <source>
        <dbReference type="ARBA" id="ARBA00022779"/>
    </source>
</evidence>
<gene>
    <name evidence="15" type="primary">fliG</name>
    <name evidence="15" type="ORF">U1T56_08720</name>
</gene>
<name>A0ABU8XS79_9PROT</name>
<evidence type="ECO:0000259" key="12">
    <source>
        <dbReference type="Pfam" id="PF01706"/>
    </source>
</evidence>
<evidence type="ECO:0000313" key="15">
    <source>
        <dbReference type="EMBL" id="MEK0083234.1"/>
    </source>
</evidence>
<dbReference type="Gene3D" id="1.10.220.30">
    <property type="match status" value="3"/>
</dbReference>
<evidence type="ECO:0000256" key="4">
    <source>
        <dbReference type="ARBA" id="ARBA00021870"/>
    </source>
</evidence>
<organism evidence="15 16">
    <name type="scientific">Benzoatithermus flavus</name>
    <dbReference type="NCBI Taxonomy" id="3108223"/>
    <lineage>
        <taxon>Bacteria</taxon>
        <taxon>Pseudomonadati</taxon>
        <taxon>Pseudomonadota</taxon>
        <taxon>Alphaproteobacteria</taxon>
        <taxon>Geminicoccales</taxon>
        <taxon>Geminicoccaceae</taxon>
        <taxon>Benzoatithermus</taxon>
    </lineage>
</organism>
<evidence type="ECO:0000256" key="2">
    <source>
        <dbReference type="ARBA" id="ARBA00004413"/>
    </source>
</evidence>
<keyword evidence="15" id="KW-0282">Flagellum</keyword>
<comment type="caution">
    <text evidence="15">The sequence shown here is derived from an EMBL/GenBank/DDBJ whole genome shotgun (WGS) entry which is preliminary data.</text>
</comment>
<dbReference type="Proteomes" id="UP001375743">
    <property type="component" value="Unassembled WGS sequence"/>
</dbReference>
<keyword evidence="8 11" id="KW-0472">Membrane</keyword>
<evidence type="ECO:0000256" key="9">
    <source>
        <dbReference type="ARBA" id="ARBA00023143"/>
    </source>
</evidence>
<comment type="subcellular location">
    <subcellularLocation>
        <location evidence="1 11">Bacterial flagellum basal body</location>
    </subcellularLocation>
    <subcellularLocation>
        <location evidence="11">Cell inner membrane</location>
        <topology evidence="11">Peripheral membrane protein</topology>
        <orientation evidence="11">Cytoplasmic side</orientation>
    </subcellularLocation>
    <subcellularLocation>
        <location evidence="2">Cell membrane</location>
        <topology evidence="2">Peripheral membrane protein</topology>
        <orientation evidence="2">Cytoplasmic side</orientation>
    </subcellularLocation>
</comment>
<sequence length="338" mass="36636">MSGTAGDHGLSGAEKAAVVMLALGEERAARLLSLLGQPEVMEISRAVASLGPVEAGVVEAVLNEFAGWLARAGGIVVGGIEATEKLLRHLDAGRADTVIAEIRGPAAQSIWERLASVDEAVLASYLEREHPQAAALILSRIDPTHAARVLKRLPEDPAIDVVMRMLRLDTVRPDIVADVERSLEGAPFLDGSERASQRDRHALVAELFDHLDRTTETRLIRALEERSREAAERVRSFMFTFEDLTRVDGSGIQKLIRSAGNQRLATALKGASEPLRGLFFGNMSERAGKMLREEMQAMGPIRLKDVEEAQQFLVNLAKELVASGEIVLASGSDEPLVE</sequence>
<keyword evidence="16" id="KW-1185">Reference proteome</keyword>
<evidence type="ECO:0000256" key="3">
    <source>
        <dbReference type="ARBA" id="ARBA00010299"/>
    </source>
</evidence>
<dbReference type="SUPFAM" id="SSF48029">
    <property type="entry name" value="FliG"/>
    <property type="match status" value="2"/>
</dbReference>
<keyword evidence="9 11" id="KW-0975">Bacterial flagellum</keyword>
<dbReference type="PANTHER" id="PTHR30534:SF0">
    <property type="entry name" value="FLAGELLAR MOTOR SWITCH PROTEIN FLIG"/>
    <property type="match status" value="1"/>
</dbReference>
<dbReference type="PANTHER" id="PTHR30534">
    <property type="entry name" value="FLAGELLAR MOTOR SWITCH PROTEIN FLIG"/>
    <property type="match status" value="1"/>
</dbReference>
<accession>A0ABU8XS79</accession>
<evidence type="ECO:0000259" key="14">
    <source>
        <dbReference type="Pfam" id="PF14842"/>
    </source>
</evidence>
<dbReference type="PIRSF" id="PIRSF003161">
    <property type="entry name" value="FliG"/>
    <property type="match status" value="1"/>
</dbReference>
<feature type="domain" description="Flagellar motor switch protein FliG N-terminal" evidence="14">
    <location>
        <begin position="10"/>
        <end position="111"/>
    </location>
</feature>
<dbReference type="InterPro" id="IPR000090">
    <property type="entry name" value="Flg_Motor_Flig"/>
</dbReference>
<reference evidence="15 16" key="1">
    <citation type="submission" date="2024-01" db="EMBL/GenBank/DDBJ databases">
        <title>Multi-omics insights into the function and evolution of sodium benzoate biodegradation pathways in Benzoatithermus flavus gen. nov., sp. nov. from hot spring.</title>
        <authorList>
            <person name="Hu C.-J."/>
            <person name="Li W.-J."/>
        </authorList>
    </citation>
    <scope>NUCLEOTIDE SEQUENCE [LARGE SCALE GENOMIC DNA]</scope>
    <source>
        <strain evidence="15 16">SYSU G07066</strain>
    </source>
</reference>
<dbReference type="EMBL" id="JBBLZC010000007">
    <property type="protein sequence ID" value="MEK0083234.1"/>
    <property type="molecule type" value="Genomic_DNA"/>
</dbReference>
<dbReference type="Pfam" id="PF14841">
    <property type="entry name" value="FliG_M"/>
    <property type="match status" value="1"/>
</dbReference>
<evidence type="ECO:0000256" key="1">
    <source>
        <dbReference type="ARBA" id="ARBA00004117"/>
    </source>
</evidence>
<keyword evidence="7 11" id="KW-0283">Flagellar rotation</keyword>
<proteinExistence type="inferred from homology"/>
<evidence type="ECO:0000313" key="16">
    <source>
        <dbReference type="Proteomes" id="UP001375743"/>
    </source>
</evidence>
<evidence type="ECO:0000256" key="8">
    <source>
        <dbReference type="ARBA" id="ARBA00023136"/>
    </source>
</evidence>
<comment type="similarity">
    <text evidence="3 11">Belongs to the FliG family.</text>
</comment>
<dbReference type="Pfam" id="PF14842">
    <property type="entry name" value="FliG_N"/>
    <property type="match status" value="1"/>
</dbReference>
<evidence type="ECO:0000256" key="6">
    <source>
        <dbReference type="ARBA" id="ARBA00022500"/>
    </source>
</evidence>
<dbReference type="NCBIfam" id="TIGR00207">
    <property type="entry name" value="fliG"/>
    <property type="match status" value="1"/>
</dbReference>